<evidence type="ECO:0000259" key="2">
    <source>
        <dbReference type="Pfam" id="PF14111"/>
    </source>
</evidence>
<dbReference type="InterPro" id="IPR025558">
    <property type="entry name" value="DUF4283"/>
</dbReference>
<dbReference type="AlphaFoldDB" id="A0ABD0VC01"/>
<feature type="domain" description="DUF4283" evidence="2">
    <location>
        <begin position="48"/>
        <end position="124"/>
    </location>
</feature>
<gene>
    <name evidence="3" type="ORF">M5K25_009089</name>
</gene>
<dbReference type="EMBL" id="JANQDX010000008">
    <property type="protein sequence ID" value="KAL0919993.1"/>
    <property type="molecule type" value="Genomic_DNA"/>
</dbReference>
<comment type="caution">
    <text evidence="3">The sequence shown here is derived from an EMBL/GenBank/DDBJ whole genome shotgun (WGS) entry which is preliminary data.</text>
</comment>
<accession>A0ABD0VC01</accession>
<sequence>MATKRFTDPALSGSSSDVRSPDVKISSFRGLLSLWISELEIRALAAPFQFALVGFFPSKRHSLDSIRRFFFNLKLNGEASVTLLDHLHVLIKLENDLNYYKVFCHRSYLVHNCYMKLTKWSPLLDVGVESLVIPIWVSFPQLRPHLYSPRILHDLASIFSKPLKIDNATSVGSRPPVARVLVEIDITKTYPDKVWLGPDNLGYVQQVTMEDFPSFCASCKCIGHVLGNCRDLNPSVPTPAIAAMPASHLEPPVAPVVGGGVSVGVSGEGAVEPVAPVVVVRVCEGVSREDPGVVDVLGIKDNSSFLPVASDLAILEHVASPVCDAIVSDFELPVGSPCVNVMVNSVDLGVGTVSGEDGDSPSHLVSDLVALVSVEVGKMPAGEFVNICTSVEGLVEPLLVNCCDEHLSSPLAGAVVPVVPELAAPLSEILGPCFEVDLPNPSHSALPPVHRDAQAHIVDIPISVVSNDELKSHMAWFMKNSVLVQSNWLEMDDPNSTPSTADSEDFGTHVNVDMYSFMVGCVVDQAVLNGGGKKRKSKLKKNDCLFSRGLSMLWAFLAVGNDEVAPYWDCWQPWSSAPFWLAVTNGWSVSDCVGV</sequence>
<dbReference type="Pfam" id="PF14111">
    <property type="entry name" value="DUF4283"/>
    <property type="match status" value="1"/>
</dbReference>
<keyword evidence="4" id="KW-1185">Reference proteome</keyword>
<name>A0ABD0VC01_DENTH</name>
<reference evidence="3 4" key="1">
    <citation type="journal article" date="2024" name="Plant Biotechnol. J.">
        <title>Dendrobium thyrsiflorum genome and its molecular insights into genes involved in important horticultural traits.</title>
        <authorList>
            <person name="Chen B."/>
            <person name="Wang J.Y."/>
            <person name="Zheng P.J."/>
            <person name="Li K.L."/>
            <person name="Liang Y.M."/>
            <person name="Chen X.F."/>
            <person name="Zhang C."/>
            <person name="Zhao X."/>
            <person name="He X."/>
            <person name="Zhang G.Q."/>
            <person name="Liu Z.J."/>
            <person name="Xu Q."/>
        </authorList>
    </citation>
    <scope>NUCLEOTIDE SEQUENCE [LARGE SCALE GENOMIC DNA]</scope>
    <source>
        <strain evidence="3">GZMU011</strain>
    </source>
</reference>
<evidence type="ECO:0000256" key="1">
    <source>
        <dbReference type="SAM" id="MobiDB-lite"/>
    </source>
</evidence>
<dbReference type="PANTHER" id="PTHR31286">
    <property type="entry name" value="GLYCINE-RICH CELL WALL STRUCTURAL PROTEIN 1.8-LIKE"/>
    <property type="match status" value="1"/>
</dbReference>
<evidence type="ECO:0000313" key="4">
    <source>
        <dbReference type="Proteomes" id="UP001552299"/>
    </source>
</evidence>
<feature type="region of interest" description="Disordered" evidence="1">
    <location>
        <begin position="1"/>
        <end position="21"/>
    </location>
</feature>
<proteinExistence type="predicted"/>
<dbReference type="Proteomes" id="UP001552299">
    <property type="component" value="Unassembled WGS sequence"/>
</dbReference>
<organism evidence="3 4">
    <name type="scientific">Dendrobium thyrsiflorum</name>
    <name type="common">Pinecone-like raceme dendrobium</name>
    <name type="synonym">Orchid</name>
    <dbReference type="NCBI Taxonomy" id="117978"/>
    <lineage>
        <taxon>Eukaryota</taxon>
        <taxon>Viridiplantae</taxon>
        <taxon>Streptophyta</taxon>
        <taxon>Embryophyta</taxon>
        <taxon>Tracheophyta</taxon>
        <taxon>Spermatophyta</taxon>
        <taxon>Magnoliopsida</taxon>
        <taxon>Liliopsida</taxon>
        <taxon>Asparagales</taxon>
        <taxon>Orchidaceae</taxon>
        <taxon>Epidendroideae</taxon>
        <taxon>Malaxideae</taxon>
        <taxon>Dendrobiinae</taxon>
        <taxon>Dendrobium</taxon>
    </lineage>
</organism>
<dbReference type="InterPro" id="IPR040256">
    <property type="entry name" value="At4g02000-like"/>
</dbReference>
<dbReference type="PANTHER" id="PTHR31286:SF179">
    <property type="entry name" value="RNASE H TYPE-1 DOMAIN-CONTAINING PROTEIN"/>
    <property type="match status" value="1"/>
</dbReference>
<evidence type="ECO:0000313" key="3">
    <source>
        <dbReference type="EMBL" id="KAL0919993.1"/>
    </source>
</evidence>
<protein>
    <recommendedName>
        <fullName evidence="2">DUF4283 domain-containing protein</fullName>
    </recommendedName>
</protein>